<organism evidence="1 2">
    <name type="scientific">Chromobacterium violaceum</name>
    <dbReference type="NCBI Taxonomy" id="536"/>
    <lineage>
        <taxon>Bacteria</taxon>
        <taxon>Pseudomonadati</taxon>
        <taxon>Pseudomonadota</taxon>
        <taxon>Betaproteobacteria</taxon>
        <taxon>Neisseriales</taxon>
        <taxon>Chromobacteriaceae</taxon>
        <taxon>Chromobacterium</taxon>
    </lineage>
</organism>
<evidence type="ECO:0000313" key="2">
    <source>
        <dbReference type="Proteomes" id="UP000275777"/>
    </source>
</evidence>
<dbReference type="Proteomes" id="UP000275777">
    <property type="component" value="Chromosome"/>
</dbReference>
<dbReference type="AlphaFoldDB" id="A0A3S4HU66"/>
<dbReference type="EMBL" id="LR134182">
    <property type="protein sequence ID" value="VEB44756.1"/>
    <property type="molecule type" value="Genomic_DNA"/>
</dbReference>
<gene>
    <name evidence="1" type="ORF">NCTC9695_05260</name>
</gene>
<proteinExistence type="predicted"/>
<name>A0A3S4HU66_CHRVL</name>
<evidence type="ECO:0000313" key="1">
    <source>
        <dbReference type="EMBL" id="VEB44756.1"/>
    </source>
</evidence>
<reference evidence="1 2" key="1">
    <citation type="submission" date="2018-12" db="EMBL/GenBank/DDBJ databases">
        <authorList>
            <consortium name="Pathogen Informatics"/>
        </authorList>
    </citation>
    <scope>NUCLEOTIDE SEQUENCE [LARGE SCALE GENOMIC DNA]</scope>
    <source>
        <strain evidence="1 2">NCTC9695</strain>
    </source>
</reference>
<protein>
    <submittedName>
        <fullName evidence="1">Uncharacterized protein</fullName>
    </submittedName>
</protein>
<sequence>MLGGVTGIDNELVVRCPDEQGGQRVEVWLSAGDGGADIVRRSENCCCSGWRWRRRCAWCRPS</sequence>
<accession>A0A3S4HU66</accession>